<accession>A0ACC2NHJ9</accession>
<sequence>MTETRIMLGNGKMGTLETLNCDLRSIEWWESYSEWASRNTRLVEPQPRLEIAIIRLLKRVVFNANVGPAIVPFDMIFPERERLSVSLTGWTTTDEGYVLKTAAVEMLPPSSFQALRSTYHIDRAVQGNLLIVETELKLGLLDEGGPLLYNGNILMGLNHWSGRRCGHRKRQFLIKSTYYKDFLRFYLFGHE</sequence>
<comment type="caution">
    <text evidence="1">The sequence shown here is derived from an EMBL/GenBank/DDBJ whole genome shotgun (WGS) entry which is preliminary data.</text>
</comment>
<dbReference type="Proteomes" id="UP001239111">
    <property type="component" value="Chromosome 3"/>
</dbReference>
<name>A0ACC2NHJ9_9HYME</name>
<gene>
    <name evidence="1" type="ORF">QAD02_001073</name>
</gene>
<proteinExistence type="predicted"/>
<reference evidence="1" key="1">
    <citation type="submission" date="2023-04" db="EMBL/GenBank/DDBJ databases">
        <title>A chromosome-level genome assembly of the parasitoid wasp Eretmocerus hayati.</title>
        <authorList>
            <person name="Zhong Y."/>
            <person name="Liu S."/>
            <person name="Liu Y."/>
        </authorList>
    </citation>
    <scope>NUCLEOTIDE SEQUENCE</scope>
    <source>
        <strain evidence="1">ZJU_SS_LIU_2023</strain>
    </source>
</reference>
<protein>
    <submittedName>
        <fullName evidence="1">Uncharacterized protein</fullName>
    </submittedName>
</protein>
<organism evidence="1 2">
    <name type="scientific">Eretmocerus hayati</name>
    <dbReference type="NCBI Taxonomy" id="131215"/>
    <lineage>
        <taxon>Eukaryota</taxon>
        <taxon>Metazoa</taxon>
        <taxon>Ecdysozoa</taxon>
        <taxon>Arthropoda</taxon>
        <taxon>Hexapoda</taxon>
        <taxon>Insecta</taxon>
        <taxon>Pterygota</taxon>
        <taxon>Neoptera</taxon>
        <taxon>Endopterygota</taxon>
        <taxon>Hymenoptera</taxon>
        <taxon>Apocrita</taxon>
        <taxon>Proctotrupomorpha</taxon>
        <taxon>Chalcidoidea</taxon>
        <taxon>Aphelinidae</taxon>
        <taxon>Aphelininae</taxon>
        <taxon>Eretmocerus</taxon>
    </lineage>
</organism>
<evidence type="ECO:0000313" key="1">
    <source>
        <dbReference type="EMBL" id="KAJ8669814.1"/>
    </source>
</evidence>
<keyword evidence="2" id="KW-1185">Reference proteome</keyword>
<evidence type="ECO:0000313" key="2">
    <source>
        <dbReference type="Proteomes" id="UP001239111"/>
    </source>
</evidence>
<dbReference type="EMBL" id="CM056743">
    <property type="protein sequence ID" value="KAJ8669814.1"/>
    <property type="molecule type" value="Genomic_DNA"/>
</dbReference>